<name>A0A1D1VMJ4_RAMVA</name>
<dbReference type="EMBL" id="BDGG01000008">
    <property type="protein sequence ID" value="GAV02840.1"/>
    <property type="molecule type" value="Genomic_DNA"/>
</dbReference>
<evidence type="ECO:0000256" key="1">
    <source>
        <dbReference type="SAM" id="SignalP"/>
    </source>
</evidence>
<gene>
    <name evidence="2" type="primary">RvY_13355-1</name>
    <name evidence="2" type="synonym">RvY_13355.1</name>
    <name evidence="2" type="ORF">RvY_13355</name>
</gene>
<dbReference type="Proteomes" id="UP000186922">
    <property type="component" value="Unassembled WGS sequence"/>
</dbReference>
<sequence>MGDWQPKATFSFLSELSLLTGRLTAGLAAPPRSRTPCGRRHKTAFQFKRSDAGIRRHDKANGVHGMLMTSPVTSLAKTNHFTSRISDDRTVCLHWLKMPESTPSSPNLTEQLID</sequence>
<keyword evidence="3" id="KW-1185">Reference proteome</keyword>
<proteinExistence type="predicted"/>
<protein>
    <submittedName>
        <fullName evidence="2">Uncharacterized protein</fullName>
    </submittedName>
</protein>
<feature type="signal peptide" evidence="1">
    <location>
        <begin position="1"/>
        <end position="28"/>
    </location>
</feature>
<evidence type="ECO:0000313" key="2">
    <source>
        <dbReference type="EMBL" id="GAV02840.1"/>
    </source>
</evidence>
<dbReference type="AlphaFoldDB" id="A0A1D1VMJ4"/>
<reference evidence="2 3" key="1">
    <citation type="journal article" date="2016" name="Nat. Commun.">
        <title>Extremotolerant tardigrade genome and improved radiotolerance of human cultured cells by tardigrade-unique protein.</title>
        <authorList>
            <person name="Hashimoto T."/>
            <person name="Horikawa D.D."/>
            <person name="Saito Y."/>
            <person name="Kuwahara H."/>
            <person name="Kozuka-Hata H."/>
            <person name="Shin-I T."/>
            <person name="Minakuchi Y."/>
            <person name="Ohishi K."/>
            <person name="Motoyama A."/>
            <person name="Aizu T."/>
            <person name="Enomoto A."/>
            <person name="Kondo K."/>
            <person name="Tanaka S."/>
            <person name="Hara Y."/>
            <person name="Koshikawa S."/>
            <person name="Sagara H."/>
            <person name="Miura T."/>
            <person name="Yokobori S."/>
            <person name="Miyagawa K."/>
            <person name="Suzuki Y."/>
            <person name="Kubo T."/>
            <person name="Oyama M."/>
            <person name="Kohara Y."/>
            <person name="Fujiyama A."/>
            <person name="Arakawa K."/>
            <person name="Katayama T."/>
            <person name="Toyoda A."/>
            <person name="Kunieda T."/>
        </authorList>
    </citation>
    <scope>NUCLEOTIDE SEQUENCE [LARGE SCALE GENOMIC DNA]</scope>
    <source>
        <strain evidence="2 3">YOKOZUNA-1</strain>
    </source>
</reference>
<accession>A0A1D1VMJ4</accession>
<keyword evidence="1" id="KW-0732">Signal</keyword>
<organism evidence="2 3">
    <name type="scientific">Ramazzottius varieornatus</name>
    <name type="common">Water bear</name>
    <name type="synonym">Tardigrade</name>
    <dbReference type="NCBI Taxonomy" id="947166"/>
    <lineage>
        <taxon>Eukaryota</taxon>
        <taxon>Metazoa</taxon>
        <taxon>Ecdysozoa</taxon>
        <taxon>Tardigrada</taxon>
        <taxon>Eutardigrada</taxon>
        <taxon>Parachela</taxon>
        <taxon>Hypsibioidea</taxon>
        <taxon>Ramazzottiidae</taxon>
        <taxon>Ramazzottius</taxon>
    </lineage>
</organism>
<feature type="chain" id="PRO_5008898599" evidence="1">
    <location>
        <begin position="29"/>
        <end position="114"/>
    </location>
</feature>
<evidence type="ECO:0000313" key="3">
    <source>
        <dbReference type="Proteomes" id="UP000186922"/>
    </source>
</evidence>
<comment type="caution">
    <text evidence="2">The sequence shown here is derived from an EMBL/GenBank/DDBJ whole genome shotgun (WGS) entry which is preliminary data.</text>
</comment>